<comment type="subcellular location">
    <subcellularLocation>
        <location evidence="1">Peroxisome</location>
    </subcellularLocation>
</comment>
<dbReference type="PANTHER" id="PTHR43853:SF8">
    <property type="entry name" value="3-KETOACYL-COA THIOLASE, PEROXISOMAL"/>
    <property type="match status" value="1"/>
</dbReference>
<dbReference type="EMBL" id="CAMXCT020002458">
    <property type="protein sequence ID" value="CAL1151673.1"/>
    <property type="molecule type" value="Genomic_DNA"/>
</dbReference>
<evidence type="ECO:0000256" key="2">
    <source>
        <dbReference type="ARBA" id="ARBA00010982"/>
    </source>
</evidence>
<feature type="domain" description="Thiolase N-terminal" evidence="10">
    <location>
        <begin position="562"/>
        <end position="827"/>
    </location>
</feature>
<dbReference type="CDD" id="cd00751">
    <property type="entry name" value="thiolase"/>
    <property type="match status" value="2"/>
</dbReference>
<dbReference type="NCBIfam" id="TIGR01930">
    <property type="entry name" value="AcCoA-C-Actrans"/>
    <property type="match status" value="2"/>
</dbReference>
<evidence type="ECO:0000313" key="13">
    <source>
        <dbReference type="EMBL" id="CAL4785610.1"/>
    </source>
</evidence>
<dbReference type="Proteomes" id="UP001152797">
    <property type="component" value="Unassembled WGS sequence"/>
</dbReference>
<keyword evidence="3" id="KW-0808">Transferase</keyword>
<dbReference type="EMBL" id="CAMXCT030002458">
    <property type="protein sequence ID" value="CAL4785610.1"/>
    <property type="molecule type" value="Genomic_DNA"/>
</dbReference>
<keyword evidence="7" id="KW-0576">Peroxisome</keyword>
<proteinExistence type="inferred from homology"/>
<evidence type="ECO:0000256" key="4">
    <source>
        <dbReference type="ARBA" id="ARBA00022832"/>
    </source>
</evidence>
<name>A0A9P1G357_9DINO</name>
<evidence type="ECO:0000256" key="1">
    <source>
        <dbReference type="ARBA" id="ARBA00004275"/>
    </source>
</evidence>
<dbReference type="InterPro" id="IPR016039">
    <property type="entry name" value="Thiolase-like"/>
</dbReference>
<organism evidence="12">
    <name type="scientific">Cladocopium goreaui</name>
    <dbReference type="NCBI Taxonomy" id="2562237"/>
    <lineage>
        <taxon>Eukaryota</taxon>
        <taxon>Sar</taxon>
        <taxon>Alveolata</taxon>
        <taxon>Dinophyceae</taxon>
        <taxon>Suessiales</taxon>
        <taxon>Symbiodiniaceae</taxon>
        <taxon>Cladocopium</taxon>
    </lineage>
</organism>
<dbReference type="EC" id="2.3.1.16" evidence="9"/>
<dbReference type="GO" id="GO:0010124">
    <property type="term" value="P:phenylacetate catabolic process"/>
    <property type="evidence" value="ECO:0007669"/>
    <property type="project" value="TreeGrafter"/>
</dbReference>
<evidence type="ECO:0000313" key="14">
    <source>
        <dbReference type="Proteomes" id="UP001152797"/>
    </source>
</evidence>
<reference evidence="12" key="1">
    <citation type="submission" date="2022-10" db="EMBL/GenBank/DDBJ databases">
        <authorList>
            <person name="Chen Y."/>
            <person name="Dougan E. K."/>
            <person name="Chan C."/>
            <person name="Rhodes N."/>
            <person name="Thang M."/>
        </authorList>
    </citation>
    <scope>NUCLEOTIDE SEQUENCE</scope>
</reference>
<feature type="domain" description="Thiolase N-terminal" evidence="10">
    <location>
        <begin position="38"/>
        <end position="293"/>
    </location>
</feature>
<keyword evidence="14" id="KW-1185">Reference proteome</keyword>
<comment type="caution">
    <text evidence="12">The sequence shown here is derived from an EMBL/GenBank/DDBJ whole genome shotgun (WGS) entry which is preliminary data.</text>
</comment>
<dbReference type="PROSITE" id="PS00737">
    <property type="entry name" value="THIOLASE_2"/>
    <property type="match status" value="2"/>
</dbReference>
<evidence type="ECO:0000259" key="10">
    <source>
        <dbReference type="Pfam" id="PF00108"/>
    </source>
</evidence>
<evidence type="ECO:0000313" key="12">
    <source>
        <dbReference type="EMBL" id="CAI3998298.1"/>
    </source>
</evidence>
<dbReference type="PROSITE" id="PS00099">
    <property type="entry name" value="THIOLASE_3"/>
    <property type="match status" value="1"/>
</dbReference>
<dbReference type="GO" id="GO:0005777">
    <property type="term" value="C:peroxisome"/>
    <property type="evidence" value="ECO:0007669"/>
    <property type="project" value="UniProtKB-SubCell"/>
</dbReference>
<dbReference type="GO" id="GO:0006635">
    <property type="term" value="P:fatty acid beta-oxidation"/>
    <property type="evidence" value="ECO:0007669"/>
    <property type="project" value="TreeGrafter"/>
</dbReference>
<dbReference type="Gene3D" id="3.40.47.10">
    <property type="match status" value="4"/>
</dbReference>
<dbReference type="InterPro" id="IPR020610">
    <property type="entry name" value="Thiolase_AS"/>
</dbReference>
<evidence type="ECO:0000256" key="5">
    <source>
        <dbReference type="ARBA" id="ARBA00022946"/>
    </source>
</evidence>
<evidence type="ECO:0000256" key="7">
    <source>
        <dbReference type="ARBA" id="ARBA00023140"/>
    </source>
</evidence>
<dbReference type="InterPro" id="IPR020613">
    <property type="entry name" value="Thiolase_CS"/>
</dbReference>
<dbReference type="Pfam" id="PF02803">
    <property type="entry name" value="Thiolase_C"/>
    <property type="match status" value="2"/>
</dbReference>
<evidence type="ECO:0000256" key="9">
    <source>
        <dbReference type="ARBA" id="ARBA00024073"/>
    </source>
</evidence>
<keyword evidence="5" id="KW-0809">Transit peptide</keyword>
<feature type="domain" description="Thiolase C-terminal" evidence="11">
    <location>
        <begin position="836"/>
        <end position="937"/>
    </location>
</feature>
<evidence type="ECO:0000256" key="6">
    <source>
        <dbReference type="ARBA" id="ARBA00023098"/>
    </source>
</evidence>
<keyword evidence="4" id="KW-0276">Fatty acid metabolism</keyword>
<evidence type="ECO:0000256" key="3">
    <source>
        <dbReference type="ARBA" id="ARBA00022679"/>
    </source>
</evidence>
<dbReference type="EMBL" id="CAMXCT010002458">
    <property type="protein sequence ID" value="CAI3998298.1"/>
    <property type="molecule type" value="Genomic_DNA"/>
</dbReference>
<dbReference type="Pfam" id="PF00108">
    <property type="entry name" value="Thiolase_N"/>
    <property type="match status" value="2"/>
</dbReference>
<dbReference type="OrthoDB" id="5404651at2759"/>
<sequence length="947" mass="100207">MNRIARIAGHVQSSAQDMGLGAQPTAGYCAAAKGEDDVVICCAVRTPLCKAKRGSFKDTAPELLLAAVFKEVVARTKVNPKDIGDIQIGNVLQPGASGLTSRMGQFIAELPYEIPLSTVNRQCSSSLQATAAIAAFIKSGIIDVGLAGGVENMSMFPMMATIDITKLSKDVLDYPDAEACLLPMGLTSENVAAAYGIPRDRQDIMAADSHKKALAAQKNGWFKEEIVPVTVETKGKDGKIQTKVISEDEGPRAGVTAESLGKLKPAFKAGGSTTAGNSSQVTDGAAMVLLARRSVAKKLGLPIVARFRSFACVGVDPKLMGIGPAFAIPPALEKAGLKVEDIDIYEINEAFASQATMSVDHLKIPMEKVNPKGGAISLGHPLGATGARQIATLLPELKRQGKKLGVTSMCLGSGMGAASVIELGTGHLRHEGTPSDASGYFAWLCLKLPNKEAEGHSSTGEKEARNRIPPSPDLLLWIPDPRFRNAELCCGGATPEFLRVKEVFVNQLTAIFSLRPNCPNDAMNRVARIAGHVQSSMGEQESFLGAQPTMGICTPEKSEEDVVICCAVRTPLCKAKRGSFKDTAPELLLAAVFKEVVARTKVNPKDIGDIQIGNVLQPGASGLTSRDEKIDPQAFNWQGMGQFIAELPWDIPLSTVNRQCSSSLQATANIAAFIKAGVIDVGLAGGVENMSMFPMMATIDITKLSAKVLDYTACLLPMGLTSENVAAAYGIPRDRQDSMAADSHKKALEAQKQGWFKEEIVPVTIETKGKDGSMQKKVITEDEGPRAGVTAESLSKLKPAFKAGGSTTAGNSSQVTDGAAMVLLARRSVAKKLGLPIVARFRSFACVGVDPKLMGIGPAFAIPPALEKAGIKVEDVDIYEINEAFASQATMSVDHLKIPMEKVNPKGGAIALGHPLGATGARQIATLLPELKRQGKKRLGRLGLTWL</sequence>
<dbReference type="AlphaFoldDB" id="A0A9P1G357"/>
<dbReference type="FunFam" id="3.40.47.10:FF:000010">
    <property type="entry name" value="Acetyl-CoA acetyltransferase (Thiolase)"/>
    <property type="match status" value="1"/>
</dbReference>
<dbReference type="InterPro" id="IPR002155">
    <property type="entry name" value="Thiolase"/>
</dbReference>
<dbReference type="InterPro" id="IPR020617">
    <property type="entry name" value="Thiolase_C"/>
</dbReference>
<dbReference type="GO" id="GO:0003988">
    <property type="term" value="F:acetyl-CoA C-acyltransferase activity"/>
    <property type="evidence" value="ECO:0007669"/>
    <property type="project" value="UniProtKB-EC"/>
</dbReference>
<keyword evidence="6" id="KW-0443">Lipid metabolism</keyword>
<reference evidence="13 14" key="2">
    <citation type="submission" date="2024-05" db="EMBL/GenBank/DDBJ databases">
        <authorList>
            <person name="Chen Y."/>
            <person name="Shah S."/>
            <person name="Dougan E. K."/>
            <person name="Thang M."/>
            <person name="Chan C."/>
        </authorList>
    </citation>
    <scope>NUCLEOTIDE SEQUENCE [LARGE SCALE GENOMIC DNA]</scope>
</reference>
<evidence type="ECO:0000256" key="8">
    <source>
        <dbReference type="ARBA" id="ARBA00023315"/>
    </source>
</evidence>
<dbReference type="InterPro" id="IPR050215">
    <property type="entry name" value="Thiolase-like_sf_Thiolase"/>
</dbReference>
<accession>A0A9P1G357</accession>
<feature type="domain" description="Thiolase C-terminal" evidence="11">
    <location>
        <begin position="302"/>
        <end position="422"/>
    </location>
</feature>
<keyword evidence="8" id="KW-0012">Acyltransferase</keyword>
<protein>
    <recommendedName>
        <fullName evidence="9">acetyl-CoA C-acyltransferase</fullName>
        <ecNumber evidence="9">2.3.1.16</ecNumber>
    </recommendedName>
</protein>
<dbReference type="PANTHER" id="PTHR43853">
    <property type="entry name" value="3-KETOACYL-COA THIOLASE, PEROXISOMAL"/>
    <property type="match status" value="1"/>
</dbReference>
<dbReference type="InterPro" id="IPR020616">
    <property type="entry name" value="Thiolase_N"/>
</dbReference>
<evidence type="ECO:0000259" key="11">
    <source>
        <dbReference type="Pfam" id="PF02803"/>
    </source>
</evidence>
<dbReference type="SUPFAM" id="SSF53901">
    <property type="entry name" value="Thiolase-like"/>
    <property type="match status" value="4"/>
</dbReference>
<comment type="similarity">
    <text evidence="2">Belongs to the thiolase-like superfamily. Thiolase family.</text>
</comment>
<gene>
    <name evidence="12" type="ORF">C1SCF055_LOCUS24610</name>
</gene>